<dbReference type="InterPro" id="IPR035979">
    <property type="entry name" value="RBD_domain_sf"/>
</dbReference>
<evidence type="ECO:0000313" key="5">
    <source>
        <dbReference type="EMBL" id="EON65670.1"/>
    </source>
</evidence>
<evidence type="ECO:0000259" key="4">
    <source>
        <dbReference type="PROSITE" id="PS50102"/>
    </source>
</evidence>
<dbReference type="PROSITE" id="PS50102">
    <property type="entry name" value="RRM"/>
    <property type="match status" value="1"/>
</dbReference>
<evidence type="ECO:0000256" key="3">
    <source>
        <dbReference type="SAM" id="MobiDB-lite"/>
    </source>
</evidence>
<accession>R7YUS8</accession>
<dbReference type="SMART" id="SM00360">
    <property type="entry name" value="RRM"/>
    <property type="match status" value="1"/>
</dbReference>
<dbReference type="AlphaFoldDB" id="R7YUS8"/>
<dbReference type="InterPro" id="IPR000504">
    <property type="entry name" value="RRM_dom"/>
</dbReference>
<dbReference type="InterPro" id="IPR012677">
    <property type="entry name" value="Nucleotide-bd_a/b_plait_sf"/>
</dbReference>
<feature type="compositionally biased region" description="Basic and acidic residues" evidence="3">
    <location>
        <begin position="47"/>
        <end position="86"/>
    </location>
</feature>
<evidence type="ECO:0000313" key="6">
    <source>
        <dbReference type="Proteomes" id="UP000016924"/>
    </source>
</evidence>
<dbReference type="Gene3D" id="3.30.70.330">
    <property type="match status" value="1"/>
</dbReference>
<dbReference type="PANTHER" id="PTHR19965:SF82">
    <property type="entry name" value="THO COMPLEX SUBUNIT 4"/>
    <property type="match status" value="1"/>
</dbReference>
<evidence type="ECO:0000256" key="2">
    <source>
        <dbReference type="PROSITE-ProRule" id="PRU00176"/>
    </source>
</evidence>
<dbReference type="SMART" id="SM01218">
    <property type="entry name" value="FoP_duplication"/>
    <property type="match status" value="1"/>
</dbReference>
<feature type="region of interest" description="Disordered" evidence="3">
    <location>
        <begin position="19"/>
        <end position="111"/>
    </location>
</feature>
<dbReference type="GO" id="GO:0003729">
    <property type="term" value="F:mRNA binding"/>
    <property type="evidence" value="ECO:0007669"/>
    <property type="project" value="TreeGrafter"/>
</dbReference>
<gene>
    <name evidence="5" type="ORF">W97_04909</name>
</gene>
<keyword evidence="6" id="KW-1185">Reference proteome</keyword>
<feature type="domain" description="RRM" evidence="4">
    <location>
        <begin position="110"/>
        <end position="187"/>
    </location>
</feature>
<name>R7YUS8_CONA1</name>
<dbReference type="STRING" id="1168221.R7YUS8"/>
<proteinExistence type="predicted"/>
<dbReference type="Proteomes" id="UP000016924">
    <property type="component" value="Unassembled WGS sequence"/>
</dbReference>
<dbReference type="InterPro" id="IPR025715">
    <property type="entry name" value="FoP_C"/>
</dbReference>
<dbReference type="InterPro" id="IPR051229">
    <property type="entry name" value="ALYREF_mRNA_export"/>
</dbReference>
<feature type="region of interest" description="Disordered" evidence="3">
    <location>
        <begin position="177"/>
        <end position="358"/>
    </location>
</feature>
<dbReference type="OrthoDB" id="5382468at2759"/>
<feature type="compositionally biased region" description="Basic and acidic residues" evidence="3">
    <location>
        <begin position="281"/>
        <end position="308"/>
    </location>
</feature>
<keyword evidence="1 2" id="KW-0694">RNA-binding</keyword>
<dbReference type="HOGENOM" id="CLU_052367_4_0_1"/>
<dbReference type="SUPFAM" id="SSF54928">
    <property type="entry name" value="RNA-binding domain, RBD"/>
    <property type="match status" value="1"/>
</dbReference>
<evidence type="ECO:0000256" key="1">
    <source>
        <dbReference type="ARBA" id="ARBA00022884"/>
    </source>
</evidence>
<dbReference type="RefSeq" id="XP_007780987.1">
    <property type="nucleotide sequence ID" value="XM_007782797.1"/>
</dbReference>
<dbReference type="Pfam" id="PF00076">
    <property type="entry name" value="RRM_1"/>
    <property type="match status" value="1"/>
</dbReference>
<feature type="compositionally biased region" description="Basic and acidic residues" evidence="3">
    <location>
        <begin position="210"/>
        <end position="268"/>
    </location>
</feature>
<dbReference type="eggNOG" id="KOG0533">
    <property type="taxonomic scope" value="Eukaryota"/>
</dbReference>
<organism evidence="5 6">
    <name type="scientific">Coniosporium apollinis (strain CBS 100218)</name>
    <name type="common">Rock-inhabiting black yeast</name>
    <dbReference type="NCBI Taxonomy" id="1168221"/>
    <lineage>
        <taxon>Eukaryota</taxon>
        <taxon>Fungi</taxon>
        <taxon>Dikarya</taxon>
        <taxon>Ascomycota</taxon>
        <taxon>Pezizomycotina</taxon>
        <taxon>Dothideomycetes</taxon>
        <taxon>Dothideomycetes incertae sedis</taxon>
        <taxon>Coniosporium</taxon>
    </lineage>
</organism>
<feature type="compositionally biased region" description="Low complexity" evidence="3">
    <location>
        <begin position="330"/>
        <end position="351"/>
    </location>
</feature>
<sequence>MDRALDDVINERQVCLAAVRPPRQPAELEANGLPTSQRGGFRGPRGRRQESGPRDGVRKPNPRDEPRNLDRDWVHDRYEDENDSRRPSRNFRSQRLERYTPETDPSQSGAKLRVDNIHYDLTESDLRELFARIGRVQSVELLYDRSDRSKGIAYVTYTDLRDARTAIREFDGANANGQPIRLTLIPPAPAKAPEPRRNPFDSVTLPGRSLFDRIERDRSASPGSEREREAGGRRRGGRRDDGVRHSDVSKPAPEHIDRYVPGQRDSRSGSRRRSPLPPRGGGRDGGRRPGGRREQSGRMGNRDEDGRPMVKGRPRKTAEELDAEMADYWGTTEGGRTAAAGGNADGAAAGNDDIDMIE</sequence>
<dbReference type="OMA" id="RNDYPRD"/>
<reference evidence="6" key="1">
    <citation type="submission" date="2012-06" db="EMBL/GenBank/DDBJ databases">
        <title>The genome sequence of Coniosporium apollinis CBS 100218.</title>
        <authorList>
            <consortium name="The Broad Institute Genome Sequencing Platform"/>
            <person name="Cuomo C."/>
            <person name="Gorbushina A."/>
            <person name="Noack S."/>
            <person name="Walker B."/>
            <person name="Young S.K."/>
            <person name="Zeng Q."/>
            <person name="Gargeya S."/>
            <person name="Fitzgerald M."/>
            <person name="Haas B."/>
            <person name="Abouelleil A."/>
            <person name="Alvarado L."/>
            <person name="Arachchi H.M."/>
            <person name="Berlin A.M."/>
            <person name="Chapman S.B."/>
            <person name="Goldberg J."/>
            <person name="Griggs A."/>
            <person name="Gujja S."/>
            <person name="Hansen M."/>
            <person name="Howarth C."/>
            <person name="Imamovic A."/>
            <person name="Larimer J."/>
            <person name="McCowan C."/>
            <person name="Montmayeur A."/>
            <person name="Murphy C."/>
            <person name="Neiman D."/>
            <person name="Pearson M."/>
            <person name="Priest M."/>
            <person name="Roberts A."/>
            <person name="Saif S."/>
            <person name="Shea T."/>
            <person name="Sisk P."/>
            <person name="Sykes S."/>
            <person name="Wortman J."/>
            <person name="Nusbaum C."/>
            <person name="Birren B."/>
        </authorList>
    </citation>
    <scope>NUCLEOTIDE SEQUENCE [LARGE SCALE GENOMIC DNA]</scope>
    <source>
        <strain evidence="6">CBS 100218</strain>
    </source>
</reference>
<dbReference type="GeneID" id="19902220"/>
<dbReference type="GO" id="GO:0005634">
    <property type="term" value="C:nucleus"/>
    <property type="evidence" value="ECO:0007669"/>
    <property type="project" value="TreeGrafter"/>
</dbReference>
<dbReference type="PANTHER" id="PTHR19965">
    <property type="entry name" value="RNA AND EXPORT FACTOR BINDING PROTEIN"/>
    <property type="match status" value="1"/>
</dbReference>
<dbReference type="EMBL" id="JH767575">
    <property type="protein sequence ID" value="EON65670.1"/>
    <property type="molecule type" value="Genomic_DNA"/>
</dbReference>
<dbReference type="CDD" id="cd12418">
    <property type="entry name" value="RRM_Aly_REF_like"/>
    <property type="match status" value="1"/>
</dbReference>
<protein>
    <recommendedName>
        <fullName evidence="4">RRM domain-containing protein</fullName>
    </recommendedName>
</protein>